<sequence>MAVNKYKKNKSSLSFHFFTSLFILAGLRKHDVCFLITVRPNLLYGTRFDRRQPFVDQAGLVYVRGCEVQGMLDDKGRVIEE</sequence>
<dbReference type="AlphaFoldDB" id="A0ABD0PCX3"/>
<reference evidence="2 3" key="1">
    <citation type="submission" date="2024-05" db="EMBL/GenBank/DDBJ databases">
        <title>Genome sequencing and assembly of Indian major carp, Cirrhinus mrigala (Hamilton, 1822).</title>
        <authorList>
            <person name="Mohindra V."/>
            <person name="Chowdhury L.M."/>
            <person name="Lal K."/>
            <person name="Jena J.K."/>
        </authorList>
    </citation>
    <scope>NUCLEOTIDE SEQUENCE [LARGE SCALE GENOMIC DNA]</scope>
    <source>
        <strain evidence="2">CM1030</strain>
        <tissue evidence="2">Blood</tissue>
    </source>
</reference>
<dbReference type="EMBL" id="JAMKFB020000017">
    <property type="protein sequence ID" value="KAL0170761.1"/>
    <property type="molecule type" value="Genomic_DNA"/>
</dbReference>
<dbReference type="Proteomes" id="UP001529510">
    <property type="component" value="Unassembled WGS sequence"/>
</dbReference>
<comment type="caution">
    <text evidence="2">The sequence shown here is derived from an EMBL/GenBank/DDBJ whole genome shotgun (WGS) entry which is preliminary data.</text>
</comment>
<evidence type="ECO:0000313" key="3">
    <source>
        <dbReference type="Proteomes" id="UP001529510"/>
    </source>
</evidence>
<proteinExistence type="predicted"/>
<feature type="non-terminal residue" evidence="2">
    <location>
        <position position="81"/>
    </location>
</feature>
<evidence type="ECO:0000313" key="2">
    <source>
        <dbReference type="EMBL" id="KAL0170761.1"/>
    </source>
</evidence>
<organism evidence="2 3">
    <name type="scientific">Cirrhinus mrigala</name>
    <name type="common">Mrigala</name>
    <dbReference type="NCBI Taxonomy" id="683832"/>
    <lineage>
        <taxon>Eukaryota</taxon>
        <taxon>Metazoa</taxon>
        <taxon>Chordata</taxon>
        <taxon>Craniata</taxon>
        <taxon>Vertebrata</taxon>
        <taxon>Euteleostomi</taxon>
        <taxon>Actinopterygii</taxon>
        <taxon>Neopterygii</taxon>
        <taxon>Teleostei</taxon>
        <taxon>Ostariophysi</taxon>
        <taxon>Cypriniformes</taxon>
        <taxon>Cyprinidae</taxon>
        <taxon>Labeoninae</taxon>
        <taxon>Labeonini</taxon>
        <taxon>Cirrhinus</taxon>
    </lineage>
</organism>
<accession>A0ABD0PCX3</accession>
<keyword evidence="3" id="KW-1185">Reference proteome</keyword>
<name>A0ABD0PCX3_CIRMR</name>
<dbReference type="Pfam" id="PF21143">
    <property type="entry name" value="Aquarius_N_2nd"/>
    <property type="match status" value="1"/>
</dbReference>
<protein>
    <recommendedName>
        <fullName evidence="1">RNA helicase aquarius beta-barrel domain-containing protein</fullName>
    </recommendedName>
</protein>
<gene>
    <name evidence="2" type="ORF">M9458_035357</name>
</gene>
<feature type="domain" description="RNA helicase aquarius beta-barrel" evidence="1">
    <location>
        <begin position="27"/>
        <end position="81"/>
    </location>
</feature>
<dbReference type="InterPro" id="IPR048966">
    <property type="entry name" value="Aquarius_b-barrel"/>
</dbReference>
<evidence type="ECO:0000259" key="1">
    <source>
        <dbReference type="Pfam" id="PF21143"/>
    </source>
</evidence>